<dbReference type="GO" id="GO:0006783">
    <property type="term" value="P:heme biosynthetic process"/>
    <property type="evidence" value="ECO:0007669"/>
    <property type="project" value="TreeGrafter"/>
</dbReference>
<dbReference type="SUPFAM" id="SSF52218">
    <property type="entry name" value="Flavoproteins"/>
    <property type="match status" value="1"/>
</dbReference>
<dbReference type="EMBL" id="QSRJ01000004">
    <property type="protein sequence ID" value="RGL10728.1"/>
    <property type="molecule type" value="Genomic_DNA"/>
</dbReference>
<evidence type="ECO:0000313" key="3">
    <source>
        <dbReference type="EMBL" id="RGL10728.1"/>
    </source>
</evidence>
<dbReference type="InterPro" id="IPR052200">
    <property type="entry name" value="Protoporphyrinogen_IX_DH"/>
</dbReference>
<dbReference type="GO" id="GO:0010181">
    <property type="term" value="F:FMN binding"/>
    <property type="evidence" value="ECO:0007669"/>
    <property type="project" value="TreeGrafter"/>
</dbReference>
<reference evidence="3 4" key="1">
    <citation type="submission" date="2018-08" db="EMBL/GenBank/DDBJ databases">
        <title>A genome reference for cultivated species of the human gut microbiota.</title>
        <authorList>
            <person name="Zou Y."/>
            <person name="Xue W."/>
            <person name="Luo G."/>
        </authorList>
    </citation>
    <scope>NUCLEOTIDE SEQUENCE [LARGE SCALE GENOMIC DNA]</scope>
    <source>
        <strain evidence="3 4">TF08-14</strain>
    </source>
</reference>
<dbReference type="PANTHER" id="PTHR38030:SF2">
    <property type="entry name" value="PROTOPORPHYRINOGEN IX DEHYDROGENASE [QUINONE]"/>
    <property type="match status" value="1"/>
</dbReference>
<feature type="region of interest" description="Disordered" evidence="1">
    <location>
        <begin position="177"/>
        <end position="219"/>
    </location>
</feature>
<evidence type="ECO:0000313" key="4">
    <source>
        <dbReference type="Proteomes" id="UP000260943"/>
    </source>
</evidence>
<evidence type="ECO:0000259" key="2">
    <source>
        <dbReference type="Pfam" id="PF12724"/>
    </source>
</evidence>
<dbReference type="Pfam" id="PF12724">
    <property type="entry name" value="Flavodoxin_5"/>
    <property type="match status" value="1"/>
</dbReference>
<dbReference type="AlphaFoldDB" id="A0A3E4QUS3"/>
<dbReference type="InterPro" id="IPR026816">
    <property type="entry name" value="Flavodoxin_dom"/>
</dbReference>
<dbReference type="InterPro" id="IPR029039">
    <property type="entry name" value="Flavoprotein-like_sf"/>
</dbReference>
<evidence type="ECO:0000256" key="1">
    <source>
        <dbReference type="SAM" id="MobiDB-lite"/>
    </source>
</evidence>
<feature type="compositionally biased region" description="Basic residues" evidence="1">
    <location>
        <begin position="185"/>
        <end position="196"/>
    </location>
</feature>
<organism evidence="3 4">
    <name type="scientific">Collinsella tanakaei</name>
    <dbReference type="NCBI Taxonomy" id="626935"/>
    <lineage>
        <taxon>Bacteria</taxon>
        <taxon>Bacillati</taxon>
        <taxon>Actinomycetota</taxon>
        <taxon>Coriobacteriia</taxon>
        <taxon>Coriobacteriales</taxon>
        <taxon>Coriobacteriaceae</taxon>
        <taxon>Collinsella</taxon>
    </lineage>
</organism>
<dbReference type="GO" id="GO:0070819">
    <property type="term" value="F:menaquinone-dependent protoporphyrinogen oxidase activity"/>
    <property type="evidence" value="ECO:0007669"/>
    <property type="project" value="TreeGrafter"/>
</dbReference>
<dbReference type="Proteomes" id="UP000260943">
    <property type="component" value="Unassembled WGS sequence"/>
</dbReference>
<feature type="compositionally biased region" description="Basic and acidic residues" evidence="1">
    <location>
        <begin position="202"/>
        <end position="219"/>
    </location>
</feature>
<comment type="caution">
    <text evidence="3">The sequence shown here is derived from an EMBL/GenBank/DDBJ whole genome shotgun (WGS) entry which is preliminary data.</text>
</comment>
<dbReference type="RefSeq" id="WP_117679360.1">
    <property type="nucleotide sequence ID" value="NZ_CALJOO010000053.1"/>
</dbReference>
<protein>
    <recommendedName>
        <fullName evidence="2">Flavodoxin domain-containing protein</fullName>
    </recommendedName>
</protein>
<dbReference type="PANTHER" id="PTHR38030">
    <property type="entry name" value="PROTOPORPHYRINOGEN IX DEHYDROGENASE [MENAQUINONE]"/>
    <property type="match status" value="1"/>
</dbReference>
<name>A0A3E4QUS3_9ACTN</name>
<dbReference type="Gene3D" id="3.40.50.360">
    <property type="match status" value="1"/>
</dbReference>
<accession>A0A3E4QUS3</accession>
<proteinExistence type="predicted"/>
<feature type="domain" description="Flavodoxin" evidence="2">
    <location>
        <begin position="4"/>
        <end position="69"/>
    </location>
</feature>
<gene>
    <name evidence="3" type="ORF">DXC81_04475</name>
</gene>
<sequence length="219" mass="24578">MKTVILYRSKHHGNTKKLVDAVAENFDNVDVIDVSTLGKNEYPDLDEYPLVGIATGIYYGKIDDDLARVMEHTINEGQKIFGLITYGGSSKWYGKDIDGICRMKRAVFLACWGCAGFDTWGPYKFMGGMNKGRPNQDDIQACLEFYKKLLDDYGDILDEQYEQYKKRRAYQEAHPAGGLMSNIKRSAKKITGKSKKPAAQASRRESSSVDDADSKADSE</sequence>